<evidence type="ECO:0000313" key="4">
    <source>
        <dbReference type="Proteomes" id="UP000199139"/>
    </source>
</evidence>
<evidence type="ECO:0000313" key="5">
    <source>
        <dbReference type="Proteomes" id="UP000321773"/>
    </source>
</evidence>
<dbReference type="AlphaFoldDB" id="A0A1I6V016"/>
<feature type="transmembrane region" description="Helical" evidence="1">
    <location>
        <begin position="39"/>
        <end position="60"/>
    </location>
</feature>
<organism evidence="3 4">
    <name type="scientific">Halolactibacillus miurensis</name>
    <dbReference type="NCBI Taxonomy" id="306541"/>
    <lineage>
        <taxon>Bacteria</taxon>
        <taxon>Bacillati</taxon>
        <taxon>Bacillota</taxon>
        <taxon>Bacilli</taxon>
        <taxon>Bacillales</taxon>
        <taxon>Bacillaceae</taxon>
        <taxon>Halolactibacillus</taxon>
    </lineage>
</organism>
<dbReference type="Proteomes" id="UP000321773">
    <property type="component" value="Unassembled WGS sequence"/>
</dbReference>
<dbReference type="RefSeq" id="WP_089855605.1">
    <property type="nucleotide sequence ID" value="NZ_BJWJ01000047.1"/>
</dbReference>
<dbReference type="EMBL" id="FPAI01000038">
    <property type="protein sequence ID" value="SFT07032.1"/>
    <property type="molecule type" value="Genomic_DNA"/>
</dbReference>
<sequence>MIIALLMSLVYVGVLLGIVGGVIWFQIVLSKKDSKWPGLILPLISLLLSLSVTLSIAAYYSVSSDQTTNQDGIVTKVGEVTSTMLTDLLPVMVVSSFPTLFLLVIYIVIRNKKKHHQMVERMAIHDL</sequence>
<evidence type="ECO:0000313" key="2">
    <source>
        <dbReference type="EMBL" id="GEM05723.1"/>
    </source>
</evidence>
<reference evidence="3 4" key="1">
    <citation type="submission" date="2016-10" db="EMBL/GenBank/DDBJ databases">
        <authorList>
            <person name="de Groot N.N."/>
        </authorList>
    </citation>
    <scope>NUCLEOTIDE SEQUENCE [LARGE SCALE GENOMIC DNA]</scope>
    <source>
        <strain evidence="3 4">DSM 17074</strain>
    </source>
</reference>
<name>A0A1I6V016_9BACI</name>
<dbReference type="STRING" id="306541.SAMN05421668_13813"/>
<protein>
    <submittedName>
        <fullName evidence="3">Uncharacterized protein</fullName>
    </submittedName>
</protein>
<accession>A0A1I6V016</accession>
<feature type="transmembrane region" description="Helical" evidence="1">
    <location>
        <begin position="88"/>
        <end position="109"/>
    </location>
</feature>
<proteinExistence type="predicted"/>
<keyword evidence="1" id="KW-0472">Membrane</keyword>
<dbReference type="Proteomes" id="UP000199139">
    <property type="component" value="Unassembled WGS sequence"/>
</dbReference>
<evidence type="ECO:0000256" key="1">
    <source>
        <dbReference type="SAM" id="Phobius"/>
    </source>
</evidence>
<reference evidence="2 5" key="2">
    <citation type="submission" date="2019-07" db="EMBL/GenBank/DDBJ databases">
        <title>Whole genome shotgun sequence of Halolactibacillus miurensis NBRC 100873.</title>
        <authorList>
            <person name="Hosoyama A."/>
            <person name="Uohara A."/>
            <person name="Ohji S."/>
            <person name="Ichikawa N."/>
        </authorList>
    </citation>
    <scope>NUCLEOTIDE SEQUENCE [LARGE SCALE GENOMIC DNA]</scope>
    <source>
        <strain evidence="2 5">NBRC 100873</strain>
    </source>
</reference>
<keyword evidence="1" id="KW-0812">Transmembrane</keyword>
<dbReference type="EMBL" id="BJWJ01000047">
    <property type="protein sequence ID" value="GEM05723.1"/>
    <property type="molecule type" value="Genomic_DNA"/>
</dbReference>
<keyword evidence="1" id="KW-1133">Transmembrane helix</keyword>
<evidence type="ECO:0000313" key="3">
    <source>
        <dbReference type="EMBL" id="SFT07032.1"/>
    </source>
</evidence>
<feature type="transmembrane region" description="Helical" evidence="1">
    <location>
        <begin position="6"/>
        <end position="27"/>
    </location>
</feature>
<keyword evidence="5" id="KW-1185">Reference proteome</keyword>
<gene>
    <name evidence="2" type="ORF">HMI01_27110</name>
    <name evidence="3" type="ORF">SAMN05421668_13813</name>
</gene>